<dbReference type="PANTHER" id="PTHR31973">
    <property type="entry name" value="POLYPROTEIN, PUTATIVE-RELATED"/>
    <property type="match status" value="1"/>
</dbReference>
<keyword evidence="2" id="KW-1185">Reference proteome</keyword>
<dbReference type="Proteomes" id="UP000824120">
    <property type="component" value="Chromosome 8"/>
</dbReference>
<evidence type="ECO:0000313" key="1">
    <source>
        <dbReference type="EMBL" id="KAG5590960.1"/>
    </source>
</evidence>
<accession>A0A9J5XUV6</accession>
<gene>
    <name evidence="1" type="ORF">H5410_041474</name>
</gene>
<dbReference type="PANTHER" id="PTHR31973:SF113">
    <property type="entry name" value="PROTEIN FAR1-RELATED SEQUENCE 5-LIKE"/>
    <property type="match status" value="1"/>
</dbReference>
<dbReference type="AlphaFoldDB" id="A0A9J5XUV6"/>
<proteinExistence type="predicted"/>
<reference evidence="1 2" key="1">
    <citation type="submission" date="2020-09" db="EMBL/GenBank/DDBJ databases">
        <title>De no assembly of potato wild relative species, Solanum commersonii.</title>
        <authorList>
            <person name="Cho K."/>
        </authorList>
    </citation>
    <scope>NUCLEOTIDE SEQUENCE [LARGE SCALE GENOMIC DNA]</scope>
    <source>
        <strain evidence="1">LZ3.2</strain>
        <tissue evidence="1">Leaf</tissue>
    </source>
</reference>
<organism evidence="1 2">
    <name type="scientific">Solanum commersonii</name>
    <name type="common">Commerson's wild potato</name>
    <name type="synonym">Commerson's nightshade</name>
    <dbReference type="NCBI Taxonomy" id="4109"/>
    <lineage>
        <taxon>Eukaryota</taxon>
        <taxon>Viridiplantae</taxon>
        <taxon>Streptophyta</taxon>
        <taxon>Embryophyta</taxon>
        <taxon>Tracheophyta</taxon>
        <taxon>Spermatophyta</taxon>
        <taxon>Magnoliopsida</taxon>
        <taxon>eudicotyledons</taxon>
        <taxon>Gunneridae</taxon>
        <taxon>Pentapetalae</taxon>
        <taxon>asterids</taxon>
        <taxon>lamiids</taxon>
        <taxon>Solanales</taxon>
        <taxon>Solanaceae</taxon>
        <taxon>Solanoideae</taxon>
        <taxon>Solaneae</taxon>
        <taxon>Solanum</taxon>
    </lineage>
</organism>
<feature type="non-terminal residue" evidence="1">
    <location>
        <position position="154"/>
    </location>
</feature>
<dbReference type="OrthoDB" id="1305961at2759"/>
<protein>
    <submittedName>
        <fullName evidence="1">Uncharacterized protein</fullName>
    </submittedName>
</protein>
<dbReference type="EMBL" id="JACXVP010000008">
    <property type="protein sequence ID" value="KAG5590960.1"/>
    <property type="molecule type" value="Genomic_DNA"/>
</dbReference>
<evidence type="ECO:0000313" key="2">
    <source>
        <dbReference type="Proteomes" id="UP000824120"/>
    </source>
</evidence>
<comment type="caution">
    <text evidence="1">The sequence shown here is derived from an EMBL/GenBank/DDBJ whole genome shotgun (WGS) entry which is preliminary data.</text>
</comment>
<name>A0A9J5XUV6_SOLCO</name>
<sequence length="154" mass="17166">MSCDIITNIKQKVVLEDQVYKDKGTLKVVMTHVRSTTNNLIGGMIKPKLVDHKRKLTPKDIQQDVSLDLGVDVSYAVAWKAKENDVISLRGTPSRSYSKLSSYLYILDTTYPGSHIRMKETDENQFLPIVVVDGSHLRGTYNGTFMSASTIDGA</sequence>